<evidence type="ECO:0000256" key="1">
    <source>
        <dbReference type="SAM" id="SignalP"/>
    </source>
</evidence>
<accession>A0A2M4DAI7</accession>
<dbReference type="EMBL" id="GGFL01010398">
    <property type="protein sequence ID" value="MBW74576.1"/>
    <property type="molecule type" value="Transcribed_RNA"/>
</dbReference>
<name>A0A2M4DAI7_ANODA</name>
<proteinExistence type="predicted"/>
<reference evidence="2" key="1">
    <citation type="submission" date="2018-01" db="EMBL/GenBank/DDBJ databases">
        <title>An insight into the sialome of Amazonian anophelines.</title>
        <authorList>
            <person name="Ribeiro J.M."/>
            <person name="Scarpassa V."/>
            <person name="Calvo E."/>
        </authorList>
    </citation>
    <scope>NUCLEOTIDE SEQUENCE</scope>
</reference>
<feature type="chain" id="PRO_5014604389" evidence="1">
    <location>
        <begin position="23"/>
        <end position="72"/>
    </location>
</feature>
<organism evidence="2">
    <name type="scientific">Anopheles darlingi</name>
    <name type="common">Mosquito</name>
    <dbReference type="NCBI Taxonomy" id="43151"/>
    <lineage>
        <taxon>Eukaryota</taxon>
        <taxon>Metazoa</taxon>
        <taxon>Ecdysozoa</taxon>
        <taxon>Arthropoda</taxon>
        <taxon>Hexapoda</taxon>
        <taxon>Insecta</taxon>
        <taxon>Pterygota</taxon>
        <taxon>Neoptera</taxon>
        <taxon>Endopterygota</taxon>
        <taxon>Diptera</taxon>
        <taxon>Nematocera</taxon>
        <taxon>Culicoidea</taxon>
        <taxon>Culicidae</taxon>
        <taxon>Anophelinae</taxon>
        <taxon>Anopheles</taxon>
    </lineage>
</organism>
<feature type="signal peptide" evidence="1">
    <location>
        <begin position="1"/>
        <end position="22"/>
    </location>
</feature>
<evidence type="ECO:0000313" key="2">
    <source>
        <dbReference type="EMBL" id="MBW74576.1"/>
    </source>
</evidence>
<sequence length="72" mass="8143">MCWAVLFFCCCFVCISWQCCSGQSQPLPHRTELETGHGAENWAAGNELFVFIRCTRDAAVNVWRGAMGLVWK</sequence>
<keyword evidence="1" id="KW-0732">Signal</keyword>
<dbReference type="AlphaFoldDB" id="A0A2M4DAI7"/>
<protein>
    <submittedName>
        <fullName evidence="2">Putative secreted protein</fullName>
    </submittedName>
</protein>